<evidence type="ECO:0000259" key="2">
    <source>
        <dbReference type="SMART" id="SM01017"/>
    </source>
</evidence>
<accession>A0A2G5BJU8</accession>
<feature type="region of interest" description="Disordered" evidence="1">
    <location>
        <begin position="521"/>
        <end position="540"/>
    </location>
</feature>
<dbReference type="InterPro" id="IPR050357">
    <property type="entry name" value="Arrestin_domain-protein"/>
</dbReference>
<feature type="region of interest" description="Disordered" evidence="1">
    <location>
        <begin position="486"/>
        <end position="513"/>
    </location>
</feature>
<dbReference type="PANTHER" id="PTHR11188">
    <property type="entry name" value="ARRESTIN DOMAIN CONTAINING PROTEIN"/>
    <property type="match status" value="1"/>
</dbReference>
<dbReference type="AlphaFoldDB" id="A0A2G5BJU8"/>
<feature type="domain" description="Arrestin C-terminal-like" evidence="2">
    <location>
        <begin position="209"/>
        <end position="369"/>
    </location>
</feature>
<dbReference type="OrthoDB" id="2333384at2759"/>
<dbReference type="GO" id="GO:0005737">
    <property type="term" value="C:cytoplasm"/>
    <property type="evidence" value="ECO:0007669"/>
    <property type="project" value="TreeGrafter"/>
</dbReference>
<dbReference type="EMBL" id="KZ303487">
    <property type="protein sequence ID" value="PIA19252.1"/>
    <property type="molecule type" value="Genomic_DNA"/>
</dbReference>
<keyword evidence="4" id="KW-1185">Reference proteome</keyword>
<feature type="compositionally biased region" description="Low complexity" evidence="1">
    <location>
        <begin position="486"/>
        <end position="509"/>
    </location>
</feature>
<dbReference type="InterPro" id="IPR014752">
    <property type="entry name" value="Arrestin-like_C"/>
</dbReference>
<proteinExistence type="predicted"/>
<dbReference type="Proteomes" id="UP000242474">
    <property type="component" value="Unassembled WGS sequence"/>
</dbReference>
<evidence type="ECO:0000313" key="3">
    <source>
        <dbReference type="EMBL" id="PIA19252.1"/>
    </source>
</evidence>
<evidence type="ECO:0000313" key="4">
    <source>
        <dbReference type="Proteomes" id="UP000242474"/>
    </source>
</evidence>
<reference evidence="3 4" key="1">
    <citation type="journal article" date="2015" name="Genome Biol. Evol.">
        <title>Phylogenomic analyses indicate that early fungi evolved digesting cell walls of algal ancestors of land plants.</title>
        <authorList>
            <person name="Chang Y."/>
            <person name="Wang S."/>
            <person name="Sekimoto S."/>
            <person name="Aerts A.L."/>
            <person name="Choi C."/>
            <person name="Clum A."/>
            <person name="LaButti K.M."/>
            <person name="Lindquist E.A."/>
            <person name="Yee Ngan C."/>
            <person name="Ohm R.A."/>
            <person name="Salamov A.A."/>
            <person name="Grigoriev I.V."/>
            <person name="Spatafora J.W."/>
            <person name="Berbee M.L."/>
        </authorList>
    </citation>
    <scope>NUCLEOTIDE SEQUENCE [LARGE SCALE GENOMIC DNA]</scope>
    <source>
        <strain evidence="3 4">NRRL 1564</strain>
    </source>
</reference>
<dbReference type="Gene3D" id="2.60.40.640">
    <property type="match status" value="2"/>
</dbReference>
<dbReference type="Pfam" id="PF02752">
    <property type="entry name" value="Arrestin_C"/>
    <property type="match status" value="1"/>
</dbReference>
<feature type="compositionally biased region" description="Low complexity" evidence="1">
    <location>
        <begin position="392"/>
        <end position="408"/>
    </location>
</feature>
<dbReference type="PANTHER" id="PTHR11188:SF17">
    <property type="entry name" value="FI21816P1"/>
    <property type="match status" value="1"/>
</dbReference>
<feature type="region of interest" description="Disordered" evidence="1">
    <location>
        <begin position="380"/>
        <end position="413"/>
    </location>
</feature>
<dbReference type="InterPro" id="IPR011022">
    <property type="entry name" value="Arrestin_C-like"/>
</dbReference>
<dbReference type="GO" id="GO:0015031">
    <property type="term" value="P:protein transport"/>
    <property type="evidence" value="ECO:0007669"/>
    <property type="project" value="TreeGrafter"/>
</dbReference>
<sequence>MDSTRLLPPAGMPHNDTILRDRKNSSSTFLTMPSSQITMFKITTSAGNAIDQPLRPGDRFSGVLVVQLSRPIPASQVVLEMSATERWETSLKDNTRPEKTQIFSTGLVLWKAMRKGVNSSSVLSDGLHVFNFVCHIPNLNYPQNVRQPEFEILYQLEARLLAPRDFGGEQVVGTVAKDLFFTPLVVLTPNSEPLIAAETLYFEKKGKRSKPAVEMSVSVSGRQLIPGSKVKIDMTIKELTSSNWTRVLVKLYERTRCRISTQMPFSQPLWSVDRELVQTEMVRSSVYAYFISNQEMKNNNSSETKSNKGETISNESVIFHIPPVLCGALNTEHLEFSHFIRIEVVLPGWLSSDRSVSMDLPVQLMTCEMQTAARFLSRRGSVPSIERKAESDSSSVVSGRSGSSAPRSTLTDKPSIMSAETMATVLQMLPTRYCDVPVEQRPTPSLMFVKQLNLNQAPNATSPQQEVQQDPAAAATAAYYAAQQNRNARNPTMTSMHSAGGRSSSSNGSTVDEYNKEKYRSRPLPMAPGMGAPSNGMTPPPLPAEPMPSVLPMDTRPTSSKTQLTGARQNGYPSMNIDVPPQNMYGNNPLVLSPYAPGDSIPADMSAMRCESPVGGSTAVASEEAYMLAGSMFRQQPNGPLHTPITLPYGGGHMSNGVDDDDTRYYNNSTIRSIDRDAINDGEMYRMRKKSSVKHYR</sequence>
<gene>
    <name evidence="3" type="ORF">COEREDRAFT_79208</name>
</gene>
<protein>
    <recommendedName>
        <fullName evidence="2">Arrestin C-terminal-like domain-containing protein</fullName>
    </recommendedName>
</protein>
<organism evidence="3 4">
    <name type="scientific">Coemansia reversa (strain ATCC 12441 / NRRL 1564)</name>
    <dbReference type="NCBI Taxonomy" id="763665"/>
    <lineage>
        <taxon>Eukaryota</taxon>
        <taxon>Fungi</taxon>
        <taxon>Fungi incertae sedis</taxon>
        <taxon>Zoopagomycota</taxon>
        <taxon>Kickxellomycotina</taxon>
        <taxon>Kickxellomycetes</taxon>
        <taxon>Kickxellales</taxon>
        <taxon>Kickxellaceae</taxon>
        <taxon>Coemansia</taxon>
    </lineage>
</organism>
<name>A0A2G5BJU8_COERN</name>
<evidence type="ECO:0000256" key="1">
    <source>
        <dbReference type="SAM" id="MobiDB-lite"/>
    </source>
</evidence>
<dbReference type="SMART" id="SM01017">
    <property type="entry name" value="Arrestin_C"/>
    <property type="match status" value="1"/>
</dbReference>